<evidence type="ECO:0000256" key="4">
    <source>
        <dbReference type="ARBA" id="ARBA00022825"/>
    </source>
</evidence>
<dbReference type="OrthoDB" id="9801421at2"/>
<sequence length="716" mass="81150">MKTIKMAFGLYVLLFLCISACKTSPEQTKVFTQADFPAPPKAPKKPQIFTNHGYQRSDDYFWLKDKSNPETIAYLKAENAYADTVMASTKGLQKTLFEEMKGRIKEEDQSVPSLDNGYYYYSRQEKGKQYSINCRKKGSLDAPEEVILDQNKMAEGKPAFIFGGFEISDDNNIMAYVSNTTGSYAEYELKFKDLRTGQELPDKIARMAGGITWAADNKTVFYNVPNAALRSHRIYKHVLGNPSDALVYEEKDELFNAYVGRSKTKKMIAIYATSFTSSEAYLLPADRPNDEFKSFLPRQKDIQYGIDDYLDRYFITWKDPKNKNQKVYEAPKQGYEDRSKWKEIIAHDPKAKIEGIEVFEKYMVVTKRVNGLLEMNVREIASGATKTVNFPEPVYTAYSNGTPEFTSTKFRYSYTSLNRPTTIYDYDMVTNQATKLKEREVPSGFNADDYEVKRLWAVAKDGVKVPLSIVYKKGMELNGSNPCLLYSYGSYGYSTDANFNANVFSLVNRGFVYAIAHIRGGSDLGEQWYEDGKLQKKMNTFTDFIACAEHLIKEKYTSSSKLAINGGSAGGLLMGAVTNLRPDLFRVVVAEVPFVDVINTMLDSSLPLTTQEYEQWGNPNVKKDYDYMMTYSPYDNLKKANYPAILATGGLNDSQVGFHEPTKWVAKLRDLKTDNNILLLKINMDSGHGGATGRFDYLKEEAFNFAFILSQMGISN</sequence>
<feature type="signal peptide" evidence="7">
    <location>
        <begin position="1"/>
        <end position="22"/>
    </location>
</feature>
<name>A0A344TM55_9BACT</name>
<dbReference type="PANTHER" id="PTHR11757:SF19">
    <property type="entry name" value="PROLYL ENDOPEPTIDASE-LIKE"/>
    <property type="match status" value="1"/>
</dbReference>
<keyword evidence="2" id="KW-0645">Protease</keyword>
<dbReference type="InterPro" id="IPR001375">
    <property type="entry name" value="Peptidase_S9_cat"/>
</dbReference>
<keyword evidence="11" id="KW-1185">Reference proteome</keyword>
<dbReference type="Gene3D" id="3.40.50.1820">
    <property type="entry name" value="alpha/beta hydrolase"/>
    <property type="match status" value="1"/>
</dbReference>
<dbReference type="FunFam" id="3.40.50.1820:FF:000005">
    <property type="entry name" value="Prolyl endopeptidase"/>
    <property type="match status" value="1"/>
</dbReference>
<feature type="chain" id="PRO_5016938843" description="Proline-specific endopeptidase" evidence="7">
    <location>
        <begin position="23"/>
        <end position="716"/>
    </location>
</feature>
<feature type="domain" description="Peptidase S9A N-terminal" evidence="9">
    <location>
        <begin position="40"/>
        <end position="439"/>
    </location>
</feature>
<dbReference type="Gene3D" id="2.130.10.120">
    <property type="entry name" value="Prolyl oligopeptidase, N-terminal domain"/>
    <property type="match status" value="1"/>
</dbReference>
<keyword evidence="4" id="KW-0720">Serine protease</keyword>
<dbReference type="Proteomes" id="UP000251993">
    <property type="component" value="Chromosome"/>
</dbReference>
<dbReference type="InterPro" id="IPR002470">
    <property type="entry name" value="Peptidase_S9A"/>
</dbReference>
<dbReference type="PRINTS" id="PR00862">
    <property type="entry name" value="PROLIGOPTASE"/>
</dbReference>
<protein>
    <recommendedName>
        <fullName evidence="6">Proline-specific endopeptidase</fullName>
    </recommendedName>
</protein>
<reference evidence="10 11" key="1">
    <citation type="submission" date="2018-07" db="EMBL/GenBank/DDBJ databases">
        <title>Genome sequencing of Runella.</title>
        <authorList>
            <person name="Baek M.-G."/>
            <person name="Yi H."/>
        </authorList>
    </citation>
    <scope>NUCLEOTIDE SEQUENCE [LARGE SCALE GENOMIC DNA]</scope>
    <source>
        <strain evidence="10 11">HYN0085</strain>
    </source>
</reference>
<dbReference type="SUPFAM" id="SSF50993">
    <property type="entry name" value="Peptidase/esterase 'gauge' domain"/>
    <property type="match status" value="1"/>
</dbReference>
<dbReference type="RefSeq" id="WP_114068494.1">
    <property type="nucleotide sequence ID" value="NZ_CP030850.1"/>
</dbReference>
<dbReference type="InterPro" id="IPR023302">
    <property type="entry name" value="Pept_S9A_N"/>
</dbReference>
<keyword evidence="3 10" id="KW-0378">Hydrolase</keyword>
<evidence type="ECO:0000256" key="6">
    <source>
        <dbReference type="ARBA" id="ARBA00081187"/>
    </source>
</evidence>
<dbReference type="GO" id="GO:0004252">
    <property type="term" value="F:serine-type endopeptidase activity"/>
    <property type="evidence" value="ECO:0007669"/>
    <property type="project" value="InterPro"/>
</dbReference>
<evidence type="ECO:0000256" key="1">
    <source>
        <dbReference type="ARBA" id="ARBA00005228"/>
    </source>
</evidence>
<dbReference type="Pfam" id="PF00326">
    <property type="entry name" value="Peptidase_S9"/>
    <property type="match status" value="1"/>
</dbReference>
<evidence type="ECO:0000256" key="2">
    <source>
        <dbReference type="ARBA" id="ARBA00022670"/>
    </source>
</evidence>
<evidence type="ECO:0000256" key="3">
    <source>
        <dbReference type="ARBA" id="ARBA00022801"/>
    </source>
</evidence>
<dbReference type="InterPro" id="IPR029058">
    <property type="entry name" value="AB_hydrolase_fold"/>
</dbReference>
<evidence type="ECO:0000313" key="10">
    <source>
        <dbReference type="EMBL" id="AXE19726.1"/>
    </source>
</evidence>
<evidence type="ECO:0000259" key="9">
    <source>
        <dbReference type="Pfam" id="PF02897"/>
    </source>
</evidence>
<dbReference type="EMBL" id="CP030850">
    <property type="protein sequence ID" value="AXE19726.1"/>
    <property type="molecule type" value="Genomic_DNA"/>
</dbReference>
<dbReference type="KEGG" id="run:DR864_19270"/>
<comment type="function">
    <text evidence="5">Cleaves peptide bonds on the C-terminal side of prolyl residues within peptides that are up to approximately 30 amino acids long. Has an absolute requirement for an X-Pro bond in the trans configuration immediately preceding the Pro-Y scissible bond.</text>
</comment>
<comment type="similarity">
    <text evidence="1">Belongs to the peptidase S9A family.</text>
</comment>
<dbReference type="PANTHER" id="PTHR11757">
    <property type="entry name" value="PROTEASE FAMILY S9A OLIGOPEPTIDASE"/>
    <property type="match status" value="1"/>
</dbReference>
<dbReference type="Pfam" id="PF02897">
    <property type="entry name" value="Peptidase_S9_N"/>
    <property type="match status" value="1"/>
</dbReference>
<dbReference type="InterPro" id="IPR051543">
    <property type="entry name" value="Serine_Peptidase_S9A"/>
</dbReference>
<evidence type="ECO:0000256" key="5">
    <source>
        <dbReference type="ARBA" id="ARBA00060121"/>
    </source>
</evidence>
<proteinExistence type="inferred from homology"/>
<evidence type="ECO:0000259" key="8">
    <source>
        <dbReference type="Pfam" id="PF00326"/>
    </source>
</evidence>
<gene>
    <name evidence="10" type="ORF">DR864_19270</name>
</gene>
<dbReference type="GO" id="GO:0006508">
    <property type="term" value="P:proteolysis"/>
    <property type="evidence" value="ECO:0007669"/>
    <property type="project" value="UniProtKB-KW"/>
</dbReference>
<organism evidence="10 11">
    <name type="scientific">Runella rosea</name>
    <dbReference type="NCBI Taxonomy" id="2259595"/>
    <lineage>
        <taxon>Bacteria</taxon>
        <taxon>Pseudomonadati</taxon>
        <taxon>Bacteroidota</taxon>
        <taxon>Cytophagia</taxon>
        <taxon>Cytophagales</taxon>
        <taxon>Spirosomataceae</taxon>
        <taxon>Runella</taxon>
    </lineage>
</organism>
<feature type="domain" description="Peptidase S9 prolyl oligopeptidase catalytic" evidence="8">
    <location>
        <begin position="498"/>
        <end position="713"/>
    </location>
</feature>
<evidence type="ECO:0000256" key="7">
    <source>
        <dbReference type="SAM" id="SignalP"/>
    </source>
</evidence>
<keyword evidence="7" id="KW-0732">Signal</keyword>
<accession>A0A344TM55</accession>
<evidence type="ECO:0000313" key="11">
    <source>
        <dbReference type="Proteomes" id="UP000251993"/>
    </source>
</evidence>
<dbReference type="SUPFAM" id="SSF53474">
    <property type="entry name" value="alpha/beta-Hydrolases"/>
    <property type="match status" value="1"/>
</dbReference>
<dbReference type="AlphaFoldDB" id="A0A344TM55"/>